<keyword evidence="2" id="KW-1185">Reference proteome</keyword>
<dbReference type="AlphaFoldDB" id="A0A292PJH9"/>
<protein>
    <submittedName>
        <fullName evidence="1">Uncharacterized protein</fullName>
    </submittedName>
</protein>
<reference evidence="1" key="1">
    <citation type="submission" date="2015-10" db="EMBL/GenBank/DDBJ databases">
        <authorList>
            <person name="Regsiter A."/>
            <person name="william w."/>
        </authorList>
    </citation>
    <scope>NUCLEOTIDE SEQUENCE</scope>
    <source>
        <strain evidence="1">Montdore</strain>
    </source>
</reference>
<proteinExistence type="predicted"/>
<organism evidence="1 2">
    <name type="scientific">Tuber aestivum</name>
    <name type="common">summer truffle</name>
    <dbReference type="NCBI Taxonomy" id="59557"/>
    <lineage>
        <taxon>Eukaryota</taxon>
        <taxon>Fungi</taxon>
        <taxon>Dikarya</taxon>
        <taxon>Ascomycota</taxon>
        <taxon>Pezizomycotina</taxon>
        <taxon>Pezizomycetes</taxon>
        <taxon>Pezizales</taxon>
        <taxon>Tuberaceae</taxon>
        <taxon>Tuber</taxon>
    </lineage>
</organism>
<evidence type="ECO:0000313" key="1">
    <source>
        <dbReference type="EMBL" id="CUS06667.1"/>
    </source>
</evidence>
<accession>A0A292PJH9</accession>
<dbReference type="EMBL" id="LN892023">
    <property type="protein sequence ID" value="CUS06667.1"/>
    <property type="molecule type" value="Genomic_DNA"/>
</dbReference>
<name>A0A292PJH9_9PEZI</name>
<dbReference type="Proteomes" id="UP001412239">
    <property type="component" value="Unassembled WGS sequence"/>
</dbReference>
<sequence>MKELLLEEFSDIRRESDMTESILGTYFITFDRITKQMPTAGYLLRLIAFFDRQNIPEQLLRESGVEGMDGWIQFRRAISKLVGFSLLNKWSSTALGLVSRMFPEYQYELRDICQAYIPHALAVTNGRTDTIAEDLCFRMAEYFLHLGSYNSAEAQIRRCIRFREENKKQGQDKGFRRFMLLGRVSAHQGRAKEAEEILRNRP</sequence>
<evidence type="ECO:0000313" key="2">
    <source>
        <dbReference type="Proteomes" id="UP001412239"/>
    </source>
</evidence>
<gene>
    <name evidence="1" type="ORF">GSTUAT00009271001</name>
</gene>